<reference evidence="2" key="1">
    <citation type="journal article" date="2021" name="ISME J.">
        <title>Evolutionary origin and ecological implication of a unique nif island in free-living Bradyrhizobium lineages.</title>
        <authorList>
            <person name="Tao J."/>
        </authorList>
    </citation>
    <scope>NUCLEOTIDE SEQUENCE [LARGE SCALE GENOMIC DNA]</scope>
    <source>
        <strain evidence="2">SZCCT0094</strain>
    </source>
</reference>
<organism evidence="1 2">
    <name type="scientific">Bradyrhizobium denitrificans</name>
    <dbReference type="NCBI Taxonomy" id="2734912"/>
    <lineage>
        <taxon>Bacteria</taxon>
        <taxon>Pseudomonadati</taxon>
        <taxon>Pseudomonadota</taxon>
        <taxon>Alphaproteobacteria</taxon>
        <taxon>Hyphomicrobiales</taxon>
        <taxon>Nitrobacteraceae</taxon>
        <taxon>Bradyrhizobium</taxon>
    </lineage>
</organism>
<accession>A0ABS5G636</accession>
<gene>
    <name evidence="1" type="ORF">JQ619_13495</name>
</gene>
<sequence>MAYTMIAEREHHKIRKQRESALIVLANAQVMEAEGWKVVITDEDGNSQPLAEFEASISQKFASWYKPKCQPPLPTTVPAPNVFALPQAGDSEAEAIVAAELAAEEVETATAEVDQVPEIAEDDFETADDANAAPVEAAEHKDSTVEAEAELAS</sequence>
<dbReference type="Proteomes" id="UP001314635">
    <property type="component" value="Unassembled WGS sequence"/>
</dbReference>
<evidence type="ECO:0000313" key="2">
    <source>
        <dbReference type="Proteomes" id="UP001314635"/>
    </source>
</evidence>
<evidence type="ECO:0000313" key="1">
    <source>
        <dbReference type="EMBL" id="MBR1136787.1"/>
    </source>
</evidence>
<protein>
    <submittedName>
        <fullName evidence="1">Uncharacterized protein</fullName>
    </submittedName>
</protein>
<comment type="caution">
    <text evidence="1">The sequence shown here is derived from an EMBL/GenBank/DDBJ whole genome shotgun (WGS) entry which is preliminary data.</text>
</comment>
<proteinExistence type="predicted"/>
<dbReference type="EMBL" id="JAFCLK010000011">
    <property type="protein sequence ID" value="MBR1136787.1"/>
    <property type="molecule type" value="Genomic_DNA"/>
</dbReference>
<dbReference type="RefSeq" id="WP_172237082.1">
    <property type="nucleotide sequence ID" value="NZ_JABFDP010000014.1"/>
</dbReference>
<name>A0ABS5G636_9BRAD</name>
<keyword evidence="2" id="KW-1185">Reference proteome</keyword>